<dbReference type="GO" id="GO:0020037">
    <property type="term" value="F:heme binding"/>
    <property type="evidence" value="ECO:0007669"/>
    <property type="project" value="InterPro"/>
</dbReference>
<dbReference type="GO" id="GO:0009055">
    <property type="term" value="F:electron transfer activity"/>
    <property type="evidence" value="ECO:0007669"/>
    <property type="project" value="InterPro"/>
</dbReference>
<dbReference type="EMBL" id="UINC01102936">
    <property type="protein sequence ID" value="SVC64937.1"/>
    <property type="molecule type" value="Genomic_DNA"/>
</dbReference>
<name>A0A382NWX1_9ZZZZ</name>
<accession>A0A382NWX1</accession>
<dbReference type="AlphaFoldDB" id="A0A382NWX1"/>
<evidence type="ECO:0000256" key="2">
    <source>
        <dbReference type="ARBA" id="ARBA00022723"/>
    </source>
</evidence>
<evidence type="ECO:0000256" key="1">
    <source>
        <dbReference type="ARBA" id="ARBA00022617"/>
    </source>
</evidence>
<organism evidence="5">
    <name type="scientific">marine metagenome</name>
    <dbReference type="NCBI Taxonomy" id="408172"/>
    <lineage>
        <taxon>unclassified sequences</taxon>
        <taxon>metagenomes</taxon>
        <taxon>ecological metagenomes</taxon>
    </lineage>
</organism>
<keyword evidence="1" id="KW-0349">Heme</keyword>
<feature type="non-terminal residue" evidence="5">
    <location>
        <position position="160"/>
    </location>
</feature>
<dbReference type="PROSITE" id="PS51007">
    <property type="entry name" value="CYTC"/>
    <property type="match status" value="1"/>
</dbReference>
<dbReference type="GO" id="GO:0046872">
    <property type="term" value="F:metal ion binding"/>
    <property type="evidence" value="ECO:0007669"/>
    <property type="project" value="UniProtKB-KW"/>
</dbReference>
<gene>
    <name evidence="5" type="ORF">METZ01_LOCUS317791</name>
</gene>
<sequence length="160" mass="17732">MELFPALSRRLGGGQLERIALKVALLVVSLVVAVATDADAQDVAAGQVTFTRDVAPILQRSCQVCHRPQNMAPMSLRTYEEVRPWARAIKTGVVTRTMPPWHIDKKVGIQRFKADRSLTDEEIATIVKWVDSGAPRGNLDDMPPPVQFQDFGAWTIEPDV</sequence>
<dbReference type="SUPFAM" id="SSF46626">
    <property type="entry name" value="Cytochrome c"/>
    <property type="match status" value="1"/>
</dbReference>
<evidence type="ECO:0000256" key="3">
    <source>
        <dbReference type="ARBA" id="ARBA00023004"/>
    </source>
</evidence>
<dbReference type="Gene3D" id="1.10.760.10">
    <property type="entry name" value="Cytochrome c-like domain"/>
    <property type="match status" value="1"/>
</dbReference>
<feature type="domain" description="Cytochrome c" evidence="4">
    <location>
        <begin position="41"/>
        <end position="134"/>
    </location>
</feature>
<dbReference type="InterPro" id="IPR009056">
    <property type="entry name" value="Cyt_c-like_dom"/>
</dbReference>
<dbReference type="InterPro" id="IPR036909">
    <property type="entry name" value="Cyt_c-like_dom_sf"/>
</dbReference>
<evidence type="ECO:0000313" key="5">
    <source>
        <dbReference type="EMBL" id="SVC64937.1"/>
    </source>
</evidence>
<evidence type="ECO:0000259" key="4">
    <source>
        <dbReference type="PROSITE" id="PS51007"/>
    </source>
</evidence>
<protein>
    <recommendedName>
        <fullName evidence="4">Cytochrome c domain-containing protein</fullName>
    </recommendedName>
</protein>
<reference evidence="5" key="1">
    <citation type="submission" date="2018-05" db="EMBL/GenBank/DDBJ databases">
        <authorList>
            <person name="Lanie J.A."/>
            <person name="Ng W.-L."/>
            <person name="Kazmierczak K.M."/>
            <person name="Andrzejewski T.M."/>
            <person name="Davidsen T.M."/>
            <person name="Wayne K.J."/>
            <person name="Tettelin H."/>
            <person name="Glass J.I."/>
            <person name="Rusch D."/>
            <person name="Podicherti R."/>
            <person name="Tsui H.-C.T."/>
            <person name="Winkler M.E."/>
        </authorList>
    </citation>
    <scope>NUCLEOTIDE SEQUENCE</scope>
</reference>
<keyword evidence="3" id="KW-0408">Iron</keyword>
<proteinExistence type="predicted"/>
<keyword evidence="2" id="KW-0479">Metal-binding</keyword>